<keyword evidence="3 5" id="KW-1133">Transmembrane helix</keyword>
<dbReference type="Pfam" id="PF07690">
    <property type="entry name" value="MFS_1"/>
    <property type="match status" value="1"/>
</dbReference>
<dbReference type="PANTHER" id="PTHR23528">
    <property type="match status" value="1"/>
</dbReference>
<dbReference type="SUPFAM" id="SSF103473">
    <property type="entry name" value="MFS general substrate transporter"/>
    <property type="match status" value="1"/>
</dbReference>
<dbReference type="PANTHER" id="PTHR23528:SF1">
    <property type="entry name" value="MAJOR FACILITATOR SUPERFAMILY (MFS) PROFILE DOMAIN-CONTAINING PROTEIN"/>
    <property type="match status" value="1"/>
</dbReference>
<evidence type="ECO:0000313" key="8">
    <source>
        <dbReference type="Proteomes" id="UP000598174"/>
    </source>
</evidence>
<dbReference type="GO" id="GO:0005886">
    <property type="term" value="C:plasma membrane"/>
    <property type="evidence" value="ECO:0007669"/>
    <property type="project" value="UniProtKB-SubCell"/>
</dbReference>
<evidence type="ECO:0000256" key="5">
    <source>
        <dbReference type="SAM" id="Phobius"/>
    </source>
</evidence>
<feature type="transmembrane region" description="Helical" evidence="5">
    <location>
        <begin position="366"/>
        <end position="388"/>
    </location>
</feature>
<feature type="transmembrane region" description="Helical" evidence="5">
    <location>
        <begin position="230"/>
        <end position="253"/>
    </location>
</feature>
<feature type="transmembrane region" description="Helical" evidence="5">
    <location>
        <begin position="155"/>
        <end position="174"/>
    </location>
</feature>
<dbReference type="EMBL" id="BOMM01000040">
    <property type="protein sequence ID" value="GIE12746.1"/>
    <property type="molecule type" value="Genomic_DNA"/>
</dbReference>
<evidence type="ECO:0000256" key="3">
    <source>
        <dbReference type="ARBA" id="ARBA00022989"/>
    </source>
</evidence>
<accession>A0A919J100</accession>
<evidence type="ECO:0000259" key="6">
    <source>
        <dbReference type="PROSITE" id="PS50850"/>
    </source>
</evidence>
<comment type="subcellular location">
    <subcellularLocation>
        <location evidence="1">Cell membrane</location>
        <topology evidence="1">Multi-pass membrane protein</topology>
    </subcellularLocation>
</comment>
<dbReference type="InterPro" id="IPR011701">
    <property type="entry name" value="MFS"/>
</dbReference>
<dbReference type="InterPro" id="IPR020846">
    <property type="entry name" value="MFS_dom"/>
</dbReference>
<dbReference type="Proteomes" id="UP000598174">
    <property type="component" value="Unassembled WGS sequence"/>
</dbReference>
<dbReference type="AlphaFoldDB" id="A0A919J100"/>
<feature type="transmembrane region" description="Helical" evidence="5">
    <location>
        <begin position="21"/>
        <end position="45"/>
    </location>
</feature>
<feature type="transmembrane region" description="Helical" evidence="5">
    <location>
        <begin position="394"/>
        <end position="413"/>
    </location>
</feature>
<feature type="transmembrane region" description="Helical" evidence="5">
    <location>
        <begin position="301"/>
        <end position="320"/>
    </location>
</feature>
<dbReference type="PROSITE" id="PS50850">
    <property type="entry name" value="MFS"/>
    <property type="match status" value="1"/>
</dbReference>
<name>A0A919J100_9ACTN</name>
<dbReference type="InterPro" id="IPR036259">
    <property type="entry name" value="MFS_trans_sf"/>
</dbReference>
<gene>
    <name evidence="7" type="ORF">Afe05nite_45860</name>
</gene>
<evidence type="ECO:0000313" key="7">
    <source>
        <dbReference type="EMBL" id="GIE12746.1"/>
    </source>
</evidence>
<evidence type="ECO:0000256" key="4">
    <source>
        <dbReference type="ARBA" id="ARBA00023136"/>
    </source>
</evidence>
<feature type="transmembrane region" description="Helical" evidence="5">
    <location>
        <begin position="57"/>
        <end position="75"/>
    </location>
</feature>
<sequence>MVAPVASGPGVAADPAASRRIWFLLPLSAFATFTLIGGVTSVLLGRQVAMHYSDTDAAGVLGLVLAVTSIPTVVTQPIFGALSDRGRRGRPRRRNIWVLGSAFAIIPFVVATALAGNVVLITLLWCLAAFPLNAASVNLSTALPERVPAAKRATMSGLLGLSQVSGLLAGLVLGGLSSILFGYLAVGAVYVLTMILFAALAPETHHELPEPPPAPARRWGLPSFTGARDFYLAALGRFLVLFGTQVVLGFLLYTLRDYVRVGDGSLADATAALVPLSAVNGAATLLSAACSGYLADRLGRLKIFVVISSLMIVPVGLILFLSATLAAVYVCAGLLGLAFGTYLAIDQALVTAVLPSESRTGGDLGLINVASTLPNVLGPAVAGGLVALTGSFRPGFVTMMIAALLGALTVRYISDRVR</sequence>
<keyword evidence="2 5" id="KW-0812">Transmembrane</keyword>
<feature type="transmembrane region" description="Helical" evidence="5">
    <location>
        <begin position="273"/>
        <end position="294"/>
    </location>
</feature>
<proteinExistence type="predicted"/>
<feature type="transmembrane region" description="Helical" evidence="5">
    <location>
        <begin position="122"/>
        <end position="143"/>
    </location>
</feature>
<dbReference type="RefSeq" id="WP_203819199.1">
    <property type="nucleotide sequence ID" value="NZ_BAAABP010000022.1"/>
</dbReference>
<feature type="transmembrane region" description="Helical" evidence="5">
    <location>
        <begin position="180"/>
        <end position="201"/>
    </location>
</feature>
<evidence type="ECO:0000256" key="2">
    <source>
        <dbReference type="ARBA" id="ARBA00022692"/>
    </source>
</evidence>
<reference evidence="7" key="1">
    <citation type="submission" date="2021-01" db="EMBL/GenBank/DDBJ databases">
        <title>Whole genome shotgun sequence of Actinoplanes ferrugineus NBRC 15555.</title>
        <authorList>
            <person name="Komaki H."/>
            <person name="Tamura T."/>
        </authorList>
    </citation>
    <scope>NUCLEOTIDE SEQUENCE</scope>
    <source>
        <strain evidence="7">NBRC 15555</strain>
    </source>
</reference>
<comment type="caution">
    <text evidence="7">The sequence shown here is derived from an EMBL/GenBank/DDBJ whole genome shotgun (WGS) entry which is preliminary data.</text>
</comment>
<keyword evidence="4 5" id="KW-0472">Membrane</keyword>
<keyword evidence="8" id="KW-1185">Reference proteome</keyword>
<protein>
    <submittedName>
        <fullName evidence="7">MFS transporter</fullName>
    </submittedName>
</protein>
<evidence type="ECO:0000256" key="1">
    <source>
        <dbReference type="ARBA" id="ARBA00004651"/>
    </source>
</evidence>
<organism evidence="7 8">
    <name type="scientific">Paractinoplanes ferrugineus</name>
    <dbReference type="NCBI Taxonomy" id="113564"/>
    <lineage>
        <taxon>Bacteria</taxon>
        <taxon>Bacillati</taxon>
        <taxon>Actinomycetota</taxon>
        <taxon>Actinomycetes</taxon>
        <taxon>Micromonosporales</taxon>
        <taxon>Micromonosporaceae</taxon>
        <taxon>Paractinoplanes</taxon>
    </lineage>
</organism>
<dbReference type="GO" id="GO:0022857">
    <property type="term" value="F:transmembrane transporter activity"/>
    <property type="evidence" value="ECO:0007669"/>
    <property type="project" value="InterPro"/>
</dbReference>
<dbReference type="Gene3D" id="1.20.1250.20">
    <property type="entry name" value="MFS general substrate transporter like domains"/>
    <property type="match status" value="1"/>
</dbReference>
<feature type="transmembrane region" description="Helical" evidence="5">
    <location>
        <begin position="96"/>
        <end position="116"/>
    </location>
</feature>
<feature type="transmembrane region" description="Helical" evidence="5">
    <location>
        <begin position="326"/>
        <end position="345"/>
    </location>
</feature>
<feature type="domain" description="Major facilitator superfamily (MFS) profile" evidence="6">
    <location>
        <begin position="21"/>
        <end position="418"/>
    </location>
</feature>